<keyword evidence="4" id="KW-1185">Reference proteome</keyword>
<keyword evidence="1" id="KW-1133">Transmembrane helix</keyword>
<dbReference type="Gene3D" id="3.90.550.10">
    <property type="entry name" value="Spore Coat Polysaccharide Biosynthesis Protein SpsA, Chain A"/>
    <property type="match status" value="1"/>
</dbReference>
<evidence type="ECO:0000313" key="3">
    <source>
        <dbReference type="EMBL" id="BDR58823.1"/>
    </source>
</evidence>
<name>A0AAU9DTR9_9LACO</name>
<keyword evidence="3" id="KW-0808">Transferase</keyword>
<dbReference type="AlphaFoldDB" id="A0AAU9DTR9"/>
<accession>A0AAU9DTR9</accession>
<dbReference type="InterPro" id="IPR050256">
    <property type="entry name" value="Glycosyltransferase_2"/>
</dbReference>
<proteinExistence type="predicted"/>
<dbReference type="Pfam" id="PF00535">
    <property type="entry name" value="Glycos_transf_2"/>
    <property type="match status" value="1"/>
</dbReference>
<organism evidence="3 4">
    <name type="scientific">Xylocopilactobacillus apicola</name>
    <dbReference type="NCBI Taxonomy" id="2932184"/>
    <lineage>
        <taxon>Bacteria</taxon>
        <taxon>Bacillati</taxon>
        <taxon>Bacillota</taxon>
        <taxon>Bacilli</taxon>
        <taxon>Lactobacillales</taxon>
        <taxon>Lactobacillaceae</taxon>
        <taxon>Xylocopilactobacillus</taxon>
    </lineage>
</organism>
<dbReference type="EMBL" id="AP026802">
    <property type="protein sequence ID" value="BDR58823.1"/>
    <property type="molecule type" value="Genomic_DNA"/>
</dbReference>
<dbReference type="Proteomes" id="UP001321861">
    <property type="component" value="Chromosome"/>
</dbReference>
<feature type="domain" description="Glycosyltransferase 2-like" evidence="2">
    <location>
        <begin position="7"/>
        <end position="176"/>
    </location>
</feature>
<dbReference type="InterPro" id="IPR001173">
    <property type="entry name" value="Glyco_trans_2-like"/>
</dbReference>
<evidence type="ECO:0000259" key="2">
    <source>
        <dbReference type="Pfam" id="PF00535"/>
    </source>
</evidence>
<dbReference type="CDD" id="cd04187">
    <property type="entry name" value="DPM1_like_bac"/>
    <property type="match status" value="1"/>
</dbReference>
<dbReference type="GO" id="GO:0016740">
    <property type="term" value="F:transferase activity"/>
    <property type="evidence" value="ECO:0007669"/>
    <property type="project" value="UniProtKB-KW"/>
</dbReference>
<evidence type="ECO:0000313" key="4">
    <source>
        <dbReference type="Proteomes" id="UP001321861"/>
    </source>
</evidence>
<dbReference type="PANTHER" id="PTHR48090">
    <property type="entry name" value="UNDECAPRENYL-PHOSPHATE 4-DEOXY-4-FORMAMIDO-L-ARABINOSE TRANSFERASE-RELATED"/>
    <property type="match status" value="1"/>
</dbReference>
<gene>
    <name evidence="3" type="ORF">XA3_12640</name>
</gene>
<dbReference type="PANTHER" id="PTHR48090:SF8">
    <property type="entry name" value="GLYCOSYLTRANSFERASE CSBB-RELATED"/>
    <property type="match status" value="1"/>
</dbReference>
<feature type="transmembrane region" description="Helical" evidence="1">
    <location>
        <begin position="238"/>
        <end position="259"/>
    </location>
</feature>
<feature type="transmembrane region" description="Helical" evidence="1">
    <location>
        <begin position="271"/>
        <end position="296"/>
    </location>
</feature>
<dbReference type="GO" id="GO:0005886">
    <property type="term" value="C:plasma membrane"/>
    <property type="evidence" value="ECO:0007669"/>
    <property type="project" value="TreeGrafter"/>
</dbReference>
<protein>
    <submittedName>
        <fullName evidence="3">Bactoprenol glucosyl transferase</fullName>
    </submittedName>
</protein>
<reference evidence="3 4" key="1">
    <citation type="journal article" date="2023" name="Microbiol. Spectr.">
        <title>Symbiosis of Carpenter Bees with Uncharacterized Lactic Acid Bacteria Showing NAD Auxotrophy.</title>
        <authorList>
            <person name="Kawasaki S."/>
            <person name="Ozawa K."/>
            <person name="Mori T."/>
            <person name="Yamamoto A."/>
            <person name="Ito M."/>
            <person name="Ohkuma M."/>
            <person name="Sakamoto M."/>
            <person name="Matsutani M."/>
        </authorList>
    </citation>
    <scope>NUCLEOTIDE SEQUENCE [LARGE SCALE GENOMIC DNA]</scope>
    <source>
        <strain evidence="3 4">XA3</strain>
    </source>
</reference>
<keyword evidence="1" id="KW-0472">Membrane</keyword>
<dbReference type="RefSeq" id="WP_317634653.1">
    <property type="nucleotide sequence ID" value="NZ_AP026802.1"/>
</dbReference>
<dbReference type="SUPFAM" id="SSF53448">
    <property type="entry name" value="Nucleotide-diphospho-sugar transferases"/>
    <property type="match status" value="1"/>
</dbReference>
<evidence type="ECO:0000256" key="1">
    <source>
        <dbReference type="SAM" id="Phobius"/>
    </source>
</evidence>
<sequence>MKQKLISIIIPCYNEALNISTYFNAMQEMFSQIPNDQVEYHHEYIFIDDGSKDNTLKEIDQLQSIDPTEVHYISFARNFGKEAAFLAGLEAAKGDYVAVMDVDLQDPPEMLPEMLNGINEEGYDVVGCRRVDRSGEPPIRSFFAQAFYKFINRISSTKIVEGARDYRLMTRQVVDAILQMPEYNRFSKGIFSWVGFKTKYLPYQNVTRNAGETHFTFSKLLRYSLDGIVDFSDLPLSLASFVGLLTFALSIVAMIFVIVRRLMFGDRVSGWASLVTIILFIGGLQLFCLGIVGKYIGRIYLETKRRPVYIIKKKK</sequence>
<dbReference type="InterPro" id="IPR029044">
    <property type="entry name" value="Nucleotide-diphossugar_trans"/>
</dbReference>
<keyword evidence="1" id="KW-0812">Transmembrane</keyword>
<dbReference type="KEGG" id="xap:XA3_12640"/>